<dbReference type="STRING" id="286115.A0A507CXN6"/>
<evidence type="ECO:0000256" key="10">
    <source>
        <dbReference type="SAM" id="MobiDB-lite"/>
    </source>
</evidence>
<dbReference type="PROSITE" id="PS00108">
    <property type="entry name" value="PROTEIN_KINASE_ST"/>
    <property type="match status" value="1"/>
</dbReference>
<dbReference type="Gene3D" id="3.30.200.20">
    <property type="entry name" value="Phosphorylase Kinase, domain 1"/>
    <property type="match status" value="1"/>
</dbReference>
<gene>
    <name evidence="12" type="ORF">SeMB42_g04513</name>
</gene>
<reference evidence="12 13" key="1">
    <citation type="journal article" date="2019" name="Sci. Rep.">
        <title>Comparative genomics of chytrid fungi reveal insights into the obligate biotrophic and pathogenic lifestyle of Synchytrium endobioticum.</title>
        <authorList>
            <person name="van de Vossenberg B.T.L.H."/>
            <person name="Warris S."/>
            <person name="Nguyen H.D.T."/>
            <person name="van Gent-Pelzer M.P.E."/>
            <person name="Joly D.L."/>
            <person name="van de Geest H.C."/>
            <person name="Bonants P.J.M."/>
            <person name="Smith D.S."/>
            <person name="Levesque C.A."/>
            <person name="van der Lee T.A.J."/>
        </authorList>
    </citation>
    <scope>NUCLEOTIDE SEQUENCE [LARGE SCALE GENOMIC DNA]</scope>
    <source>
        <strain evidence="12 13">MB42</strain>
    </source>
</reference>
<evidence type="ECO:0000256" key="2">
    <source>
        <dbReference type="ARBA" id="ARBA00022527"/>
    </source>
</evidence>
<keyword evidence="6" id="KW-0067">ATP-binding</keyword>
<dbReference type="PANTHER" id="PTHR11042">
    <property type="entry name" value="EUKARYOTIC TRANSLATION INITIATION FACTOR 2-ALPHA KINASE EIF2-ALPHA KINASE -RELATED"/>
    <property type="match status" value="1"/>
</dbReference>
<protein>
    <recommendedName>
        <fullName evidence="1">non-specific serine/threonine protein kinase</fullName>
        <ecNumber evidence="1">2.7.11.1</ecNumber>
    </recommendedName>
</protein>
<dbReference type="InterPro" id="IPR011009">
    <property type="entry name" value="Kinase-like_dom_sf"/>
</dbReference>
<dbReference type="SUPFAM" id="SSF56112">
    <property type="entry name" value="Protein kinase-like (PK-like)"/>
    <property type="match status" value="1"/>
</dbReference>
<evidence type="ECO:0000256" key="5">
    <source>
        <dbReference type="ARBA" id="ARBA00022777"/>
    </source>
</evidence>
<evidence type="ECO:0000256" key="4">
    <source>
        <dbReference type="ARBA" id="ARBA00022741"/>
    </source>
</evidence>
<evidence type="ECO:0000256" key="8">
    <source>
        <dbReference type="ARBA" id="ARBA00047899"/>
    </source>
</evidence>
<evidence type="ECO:0000256" key="9">
    <source>
        <dbReference type="ARBA" id="ARBA00048679"/>
    </source>
</evidence>
<dbReference type="Pfam" id="PF00069">
    <property type="entry name" value="Pkinase"/>
    <property type="match status" value="2"/>
</dbReference>
<feature type="compositionally biased region" description="Polar residues" evidence="10">
    <location>
        <begin position="159"/>
        <end position="171"/>
    </location>
</feature>
<comment type="caution">
    <text evidence="12">The sequence shown here is derived from an EMBL/GenBank/DDBJ whole genome shotgun (WGS) entry which is preliminary data.</text>
</comment>
<feature type="region of interest" description="Disordered" evidence="10">
    <location>
        <begin position="111"/>
        <end position="143"/>
    </location>
</feature>
<feature type="domain" description="Protein kinase" evidence="11">
    <location>
        <begin position="217"/>
        <end position="567"/>
    </location>
</feature>
<evidence type="ECO:0000256" key="6">
    <source>
        <dbReference type="ARBA" id="ARBA00022840"/>
    </source>
</evidence>
<proteinExistence type="inferred from homology"/>
<dbReference type="EMBL" id="QEAN01000185">
    <property type="protein sequence ID" value="TPX43923.1"/>
    <property type="molecule type" value="Genomic_DNA"/>
</dbReference>
<dbReference type="GO" id="GO:0005524">
    <property type="term" value="F:ATP binding"/>
    <property type="evidence" value="ECO:0007669"/>
    <property type="project" value="UniProtKB-KW"/>
</dbReference>
<dbReference type="InterPro" id="IPR008271">
    <property type="entry name" value="Ser/Thr_kinase_AS"/>
</dbReference>
<comment type="catalytic activity">
    <reaction evidence="9">
        <text>L-seryl-[protein] + ATP = O-phospho-L-seryl-[protein] + ADP + H(+)</text>
        <dbReference type="Rhea" id="RHEA:17989"/>
        <dbReference type="Rhea" id="RHEA-COMP:9863"/>
        <dbReference type="Rhea" id="RHEA-COMP:11604"/>
        <dbReference type="ChEBI" id="CHEBI:15378"/>
        <dbReference type="ChEBI" id="CHEBI:29999"/>
        <dbReference type="ChEBI" id="CHEBI:30616"/>
        <dbReference type="ChEBI" id="CHEBI:83421"/>
        <dbReference type="ChEBI" id="CHEBI:456216"/>
        <dbReference type="EC" id="2.7.11.1"/>
    </reaction>
</comment>
<name>A0A507CXN6_9FUNG</name>
<dbReference type="GO" id="GO:0005634">
    <property type="term" value="C:nucleus"/>
    <property type="evidence" value="ECO:0007669"/>
    <property type="project" value="TreeGrafter"/>
</dbReference>
<keyword evidence="2" id="KW-0723">Serine/threonine-protein kinase</keyword>
<evidence type="ECO:0000313" key="13">
    <source>
        <dbReference type="Proteomes" id="UP000317494"/>
    </source>
</evidence>
<sequence length="784" mass="87045">MKRKRSSSAPPLPSAIWLPRGGELARAASSGRLRRHAAPLEPLDTADATASLRQSGPWSVVLHNETEGRVVLYKPNTLTVRNIRPSPVPTHRHLQPRERCTLCGHILNDSRSTNPSVCRPDTSTQSQSATRARPSGTSSSPFVHTDTSYFRLLASVNTPSIENGNRSTSSRARTDPPLPPPSNPSSNPSSSLPTRQYDGAPGVSQQSFVDGYYNRFFVEEKRLGRGYRGSVFKCQHILDGVTLGEYAVKKIPVGDSHLWLVRMLKEVNLLERLKHGNIVNYKHAWLENHRMTIFGPEIPCLFILMECVNGGNLEEFVSVQLTPEEVYEACNSNNSMGLSVSVKERLRRLREERTTGTMTEADERARVYGGIGLGKQSRKVRYLKDVQIWSLFLDIVEGLAHLHRNSIIHRDLKPPNLLLQYVNVNDKSEIPRVLISDFGECEVMSDIQQRARTGATGTLEFMPPELLFRDFASRRFPFEASQTADLWSLGIVLYYLCYSSVPYSQVDDIDILKEEISRFEAPTFPAVDHRVPTELKGLIVELLARNPASRPSAQSIMDRFASVRSALAAGSAPSGTNRAQMPAGAGDHSISISTPTGRVFLAPAPNTPTISTYDDDDDISKTSRMNRSENEMSPLSTNSLGRKSRIQVLTKSNNCEHMSLSSRRPSMVVSPSAASTRIALPFIPASFKSTDLKVVLFVMKILSMVNAHNRVLLCVAILVASLDLTSDTVLKMFPSVYTDELTYSDFDILTHNCLPMQYSAEGGIKKKAQLANEEDCVMWLEARS</sequence>
<dbReference type="EC" id="2.7.11.1" evidence="1"/>
<dbReference type="PANTHER" id="PTHR11042:SF138">
    <property type="entry name" value="SERINE_THREONINE-PROTEIN KINASE IKS1-RELATED"/>
    <property type="match status" value="1"/>
</dbReference>
<comment type="similarity">
    <text evidence="7">Belongs to the protein kinase superfamily. Ser/Thr protein kinase family. GCN2 subfamily.</text>
</comment>
<keyword evidence="3" id="KW-0808">Transferase</keyword>
<keyword evidence="4" id="KW-0547">Nucleotide-binding</keyword>
<evidence type="ECO:0000256" key="3">
    <source>
        <dbReference type="ARBA" id="ARBA00022679"/>
    </source>
</evidence>
<dbReference type="SMART" id="SM00220">
    <property type="entry name" value="S_TKc"/>
    <property type="match status" value="1"/>
</dbReference>
<dbReference type="PROSITE" id="PS50011">
    <property type="entry name" value="PROTEIN_KINASE_DOM"/>
    <property type="match status" value="1"/>
</dbReference>
<evidence type="ECO:0000256" key="1">
    <source>
        <dbReference type="ARBA" id="ARBA00012513"/>
    </source>
</evidence>
<evidence type="ECO:0000259" key="11">
    <source>
        <dbReference type="PROSITE" id="PS50011"/>
    </source>
</evidence>
<dbReference type="Proteomes" id="UP000317494">
    <property type="component" value="Unassembled WGS sequence"/>
</dbReference>
<dbReference type="GO" id="GO:0004674">
    <property type="term" value="F:protein serine/threonine kinase activity"/>
    <property type="evidence" value="ECO:0007669"/>
    <property type="project" value="UniProtKB-KW"/>
</dbReference>
<dbReference type="FunFam" id="3.30.200.20:FF:000306">
    <property type="entry name" value="IKS protein kinase"/>
    <property type="match status" value="1"/>
</dbReference>
<dbReference type="GO" id="GO:0005737">
    <property type="term" value="C:cytoplasm"/>
    <property type="evidence" value="ECO:0007669"/>
    <property type="project" value="TreeGrafter"/>
</dbReference>
<dbReference type="VEuPathDB" id="FungiDB:SeMB42_g04513"/>
<feature type="region of interest" description="Disordered" evidence="10">
    <location>
        <begin position="159"/>
        <end position="200"/>
    </location>
</feature>
<dbReference type="InterPro" id="IPR000719">
    <property type="entry name" value="Prot_kinase_dom"/>
</dbReference>
<evidence type="ECO:0000256" key="7">
    <source>
        <dbReference type="ARBA" id="ARBA00037982"/>
    </source>
</evidence>
<keyword evidence="13" id="KW-1185">Reference proteome</keyword>
<feature type="region of interest" description="Disordered" evidence="10">
    <location>
        <begin position="603"/>
        <end position="638"/>
    </location>
</feature>
<dbReference type="InterPro" id="IPR050339">
    <property type="entry name" value="CC_SR_Kinase"/>
</dbReference>
<organism evidence="12 13">
    <name type="scientific">Synchytrium endobioticum</name>
    <dbReference type="NCBI Taxonomy" id="286115"/>
    <lineage>
        <taxon>Eukaryota</taxon>
        <taxon>Fungi</taxon>
        <taxon>Fungi incertae sedis</taxon>
        <taxon>Chytridiomycota</taxon>
        <taxon>Chytridiomycota incertae sedis</taxon>
        <taxon>Chytridiomycetes</taxon>
        <taxon>Synchytriales</taxon>
        <taxon>Synchytriaceae</taxon>
        <taxon>Synchytrium</taxon>
    </lineage>
</organism>
<dbReference type="Gene3D" id="1.10.510.10">
    <property type="entry name" value="Transferase(Phosphotransferase) domain 1"/>
    <property type="match status" value="1"/>
</dbReference>
<comment type="catalytic activity">
    <reaction evidence="8">
        <text>L-threonyl-[protein] + ATP = O-phospho-L-threonyl-[protein] + ADP + H(+)</text>
        <dbReference type="Rhea" id="RHEA:46608"/>
        <dbReference type="Rhea" id="RHEA-COMP:11060"/>
        <dbReference type="Rhea" id="RHEA-COMP:11605"/>
        <dbReference type="ChEBI" id="CHEBI:15378"/>
        <dbReference type="ChEBI" id="CHEBI:30013"/>
        <dbReference type="ChEBI" id="CHEBI:30616"/>
        <dbReference type="ChEBI" id="CHEBI:61977"/>
        <dbReference type="ChEBI" id="CHEBI:456216"/>
        <dbReference type="EC" id="2.7.11.1"/>
    </reaction>
</comment>
<keyword evidence="5" id="KW-0418">Kinase</keyword>
<dbReference type="AlphaFoldDB" id="A0A507CXN6"/>
<feature type="compositionally biased region" description="Low complexity" evidence="10">
    <location>
        <begin position="184"/>
        <end position="193"/>
    </location>
</feature>
<evidence type="ECO:0000313" key="12">
    <source>
        <dbReference type="EMBL" id="TPX43923.1"/>
    </source>
</evidence>
<accession>A0A507CXN6</accession>